<dbReference type="SUPFAM" id="SSF53474">
    <property type="entry name" value="alpha/beta-Hydrolases"/>
    <property type="match status" value="1"/>
</dbReference>
<keyword evidence="2" id="KW-0378">Hydrolase</keyword>
<evidence type="ECO:0000313" key="5">
    <source>
        <dbReference type="Proteomes" id="UP000271683"/>
    </source>
</evidence>
<sequence>MTDDSTWFRRFQPADSAAHRLVCFPHAGGAASFFVPVARALAPGIDVYAVQYPGRHDRRDEPCIDDIAALADRLHAAMAAWDPRPLALFGHSMGAVVAYEVARRLRRDNPDLPLHLFASGRRAPHLQRPERVHRRDDAGIVAELRDLGGTDAALLGDPEILQLVLPALRSDYRAVETYRWEPGGPPPCPVTALTGDHDPHTTVEEAREWARHSKEPFSIRIFPGGHFFLLEHAPAVLTVIRERLSTMPRRDGSATFPSGGRCATG</sequence>
<dbReference type="InterPro" id="IPR012223">
    <property type="entry name" value="TEII"/>
</dbReference>
<dbReference type="Pfam" id="PF00975">
    <property type="entry name" value="Thioesterase"/>
    <property type="match status" value="1"/>
</dbReference>
<dbReference type="InterPro" id="IPR001031">
    <property type="entry name" value="Thioesterase"/>
</dbReference>
<dbReference type="Gene3D" id="3.40.50.1820">
    <property type="entry name" value="alpha/beta hydrolase"/>
    <property type="match status" value="1"/>
</dbReference>
<feature type="domain" description="Thioesterase TesA-like" evidence="3">
    <location>
        <begin position="22"/>
        <end position="244"/>
    </location>
</feature>
<dbReference type="OrthoDB" id="8480037at2"/>
<dbReference type="Proteomes" id="UP000271683">
    <property type="component" value="Unassembled WGS sequence"/>
</dbReference>
<dbReference type="InterPro" id="IPR029058">
    <property type="entry name" value="AB_hydrolase_fold"/>
</dbReference>
<comment type="similarity">
    <text evidence="1">Belongs to the thioesterase family.</text>
</comment>
<dbReference type="GO" id="GO:0008610">
    <property type="term" value="P:lipid biosynthetic process"/>
    <property type="evidence" value="ECO:0007669"/>
    <property type="project" value="TreeGrafter"/>
</dbReference>
<protein>
    <submittedName>
        <fullName evidence="4">Surfactin synthase thioesterase subunit</fullName>
    </submittedName>
</protein>
<dbReference type="InterPro" id="IPR020802">
    <property type="entry name" value="TesA-like"/>
</dbReference>
<reference evidence="4 5" key="1">
    <citation type="submission" date="2018-11" db="EMBL/GenBank/DDBJ databases">
        <title>Sequencing the genomes of 1000 actinobacteria strains.</title>
        <authorList>
            <person name="Klenk H.-P."/>
        </authorList>
    </citation>
    <scope>NUCLEOTIDE SEQUENCE [LARGE SCALE GENOMIC DNA]</scope>
    <source>
        <strain evidence="4 5">DSM 43634</strain>
    </source>
</reference>
<evidence type="ECO:0000313" key="4">
    <source>
        <dbReference type="EMBL" id="ROP28849.1"/>
    </source>
</evidence>
<accession>A0A3N1GEW8</accession>
<dbReference type="PANTHER" id="PTHR11487:SF0">
    <property type="entry name" value="S-ACYL FATTY ACID SYNTHASE THIOESTERASE, MEDIUM CHAIN"/>
    <property type="match status" value="1"/>
</dbReference>
<dbReference type="EMBL" id="RJKL01000001">
    <property type="protein sequence ID" value="ROP28849.1"/>
    <property type="molecule type" value="Genomic_DNA"/>
</dbReference>
<evidence type="ECO:0000259" key="3">
    <source>
        <dbReference type="SMART" id="SM00824"/>
    </source>
</evidence>
<comment type="caution">
    <text evidence="4">The sequence shown here is derived from an EMBL/GenBank/DDBJ whole genome shotgun (WGS) entry which is preliminary data.</text>
</comment>
<dbReference type="PANTHER" id="PTHR11487">
    <property type="entry name" value="THIOESTERASE"/>
    <property type="match status" value="1"/>
</dbReference>
<dbReference type="RefSeq" id="WP_123678154.1">
    <property type="nucleotide sequence ID" value="NZ_RJKL01000001.1"/>
</dbReference>
<proteinExistence type="inferred from homology"/>
<gene>
    <name evidence="4" type="ORF">EDD30_1626</name>
</gene>
<name>A0A3N1GEW8_9ACTN</name>
<organism evidence="4 5">
    <name type="scientific">Couchioplanes caeruleus</name>
    <dbReference type="NCBI Taxonomy" id="56438"/>
    <lineage>
        <taxon>Bacteria</taxon>
        <taxon>Bacillati</taxon>
        <taxon>Actinomycetota</taxon>
        <taxon>Actinomycetes</taxon>
        <taxon>Micromonosporales</taxon>
        <taxon>Micromonosporaceae</taxon>
        <taxon>Couchioplanes</taxon>
    </lineage>
</organism>
<evidence type="ECO:0000256" key="1">
    <source>
        <dbReference type="ARBA" id="ARBA00007169"/>
    </source>
</evidence>
<dbReference type="SMART" id="SM00824">
    <property type="entry name" value="PKS_TE"/>
    <property type="match status" value="1"/>
</dbReference>
<dbReference type="AlphaFoldDB" id="A0A3N1GEW8"/>
<evidence type="ECO:0000256" key="2">
    <source>
        <dbReference type="ARBA" id="ARBA00022801"/>
    </source>
</evidence>
<dbReference type="GO" id="GO:0016787">
    <property type="term" value="F:hydrolase activity"/>
    <property type="evidence" value="ECO:0007669"/>
    <property type="project" value="UniProtKB-KW"/>
</dbReference>